<evidence type="ECO:0000313" key="6">
    <source>
        <dbReference type="Proteomes" id="UP000663829"/>
    </source>
</evidence>
<dbReference type="InterPro" id="IPR000504">
    <property type="entry name" value="RRM_dom"/>
</dbReference>
<evidence type="ECO:0000313" key="5">
    <source>
        <dbReference type="EMBL" id="CAF3564352.1"/>
    </source>
</evidence>
<evidence type="ECO:0000256" key="1">
    <source>
        <dbReference type="PROSITE-ProRule" id="PRU00176"/>
    </source>
</evidence>
<keyword evidence="6" id="KW-1185">Reference proteome</keyword>
<proteinExistence type="predicted"/>
<gene>
    <name evidence="4" type="ORF">GPM918_LOCUS2470</name>
    <name evidence="5" type="ORF">SRO942_LOCUS2470</name>
</gene>
<dbReference type="PANTHER" id="PTHR23147">
    <property type="entry name" value="SERINE/ARGININE RICH SPLICING FACTOR"/>
    <property type="match status" value="1"/>
</dbReference>
<dbReference type="InterPro" id="IPR050907">
    <property type="entry name" value="SRSF"/>
</dbReference>
<dbReference type="AlphaFoldDB" id="A0A813RHD6"/>
<name>A0A813RHD6_9BILA</name>
<feature type="region of interest" description="Disordered" evidence="2">
    <location>
        <begin position="88"/>
        <end position="109"/>
    </location>
</feature>
<dbReference type="EMBL" id="CAJNOQ010000275">
    <property type="protein sequence ID" value="CAF0781083.1"/>
    <property type="molecule type" value="Genomic_DNA"/>
</dbReference>
<comment type="caution">
    <text evidence="4">The sequence shown here is derived from an EMBL/GenBank/DDBJ whole genome shotgun (WGS) entry which is preliminary data.</text>
</comment>
<dbReference type="Proteomes" id="UP000681722">
    <property type="component" value="Unassembled WGS sequence"/>
</dbReference>
<dbReference type="OrthoDB" id="1879688at2759"/>
<dbReference type="GO" id="GO:0003723">
    <property type="term" value="F:RNA binding"/>
    <property type="evidence" value="ECO:0007669"/>
    <property type="project" value="UniProtKB-UniRule"/>
</dbReference>
<dbReference type="InterPro" id="IPR035979">
    <property type="entry name" value="RBD_domain_sf"/>
</dbReference>
<accession>A0A813RHD6</accession>
<organism evidence="4 6">
    <name type="scientific">Didymodactylos carnosus</name>
    <dbReference type="NCBI Taxonomy" id="1234261"/>
    <lineage>
        <taxon>Eukaryota</taxon>
        <taxon>Metazoa</taxon>
        <taxon>Spiralia</taxon>
        <taxon>Gnathifera</taxon>
        <taxon>Rotifera</taxon>
        <taxon>Eurotatoria</taxon>
        <taxon>Bdelloidea</taxon>
        <taxon>Philodinida</taxon>
        <taxon>Philodinidae</taxon>
        <taxon>Didymodactylos</taxon>
    </lineage>
</organism>
<evidence type="ECO:0000256" key="2">
    <source>
        <dbReference type="SAM" id="MobiDB-lite"/>
    </source>
</evidence>
<dbReference type="SMART" id="SM00360">
    <property type="entry name" value="RRM"/>
    <property type="match status" value="1"/>
</dbReference>
<keyword evidence="1" id="KW-0694">RNA-binding</keyword>
<dbReference type="Gene3D" id="3.30.70.330">
    <property type="match status" value="1"/>
</dbReference>
<evidence type="ECO:0000313" key="4">
    <source>
        <dbReference type="EMBL" id="CAF0781083.1"/>
    </source>
</evidence>
<feature type="compositionally biased region" description="Low complexity" evidence="2">
    <location>
        <begin position="237"/>
        <end position="249"/>
    </location>
</feature>
<dbReference type="Pfam" id="PF00076">
    <property type="entry name" value="RRM_1"/>
    <property type="match status" value="1"/>
</dbReference>
<feature type="domain" description="RRM" evidence="3">
    <location>
        <begin position="3"/>
        <end position="73"/>
    </location>
</feature>
<dbReference type="InterPro" id="IPR012677">
    <property type="entry name" value="Nucleotide-bd_a/b_plait_sf"/>
</dbReference>
<feature type="region of interest" description="Disordered" evidence="2">
    <location>
        <begin position="195"/>
        <end position="256"/>
    </location>
</feature>
<reference evidence="4" key="1">
    <citation type="submission" date="2021-02" db="EMBL/GenBank/DDBJ databases">
        <authorList>
            <person name="Nowell W R."/>
        </authorList>
    </citation>
    <scope>NUCLEOTIDE SEQUENCE</scope>
</reference>
<dbReference type="Proteomes" id="UP000663829">
    <property type="component" value="Unassembled WGS sequence"/>
</dbReference>
<dbReference type="EMBL" id="CAJOBC010000275">
    <property type="protein sequence ID" value="CAF3564352.1"/>
    <property type="molecule type" value="Genomic_DNA"/>
</dbReference>
<dbReference type="PROSITE" id="PS50102">
    <property type="entry name" value="RRM"/>
    <property type="match status" value="1"/>
</dbReference>
<feature type="compositionally biased region" description="Low complexity" evidence="2">
    <location>
        <begin position="196"/>
        <end position="217"/>
    </location>
</feature>
<sequence length="256" mass="29323">MPTKLYCGNVPPSVSSTELKELFEKYGKVLECDIIKDYGFIHMEDASKAKAAIAALNDFNLKGTRIKVETEIYVEYLFVSIQMSTTQTRKGERSQKRIPSNMGSSPPPMSMRALRDYPMIPIHRNGYGSDRFSMRSIDRYQPYDHPYLRRGGDHRSLGPSMSYGDPYLRDPYRDDYYRALAASDLHRSVRYDYHGSYPSGPYSLQQSSSSSRSRYASPPSPDRFPSDRMNGRQGYQSPPSRRSSSSRQSKATRSRR</sequence>
<protein>
    <recommendedName>
        <fullName evidence="3">RRM domain-containing protein</fullName>
    </recommendedName>
</protein>
<evidence type="ECO:0000259" key="3">
    <source>
        <dbReference type="PROSITE" id="PS50102"/>
    </source>
</evidence>
<dbReference type="SUPFAM" id="SSF54928">
    <property type="entry name" value="RNA-binding domain, RBD"/>
    <property type="match status" value="1"/>
</dbReference>